<proteinExistence type="predicted"/>
<dbReference type="EMBL" id="JAAGMQ010000604">
    <property type="protein sequence ID" value="NEC35460.1"/>
    <property type="molecule type" value="Genomic_DNA"/>
</dbReference>
<organism evidence="1 2">
    <name type="scientific">Streptomyces rubrogriseus</name>
    <dbReference type="NCBI Taxonomy" id="194673"/>
    <lineage>
        <taxon>Bacteria</taxon>
        <taxon>Bacillati</taxon>
        <taxon>Actinomycetota</taxon>
        <taxon>Actinomycetes</taxon>
        <taxon>Kitasatosporales</taxon>
        <taxon>Streptomycetaceae</taxon>
        <taxon>Streptomyces</taxon>
        <taxon>Streptomyces violaceoruber group</taxon>
    </lineage>
</organism>
<feature type="non-terminal residue" evidence="1">
    <location>
        <position position="68"/>
    </location>
</feature>
<evidence type="ECO:0008006" key="3">
    <source>
        <dbReference type="Google" id="ProtNLM"/>
    </source>
</evidence>
<accession>A0A6G3TFI6</accession>
<name>A0A6G3TFI6_9ACTN</name>
<evidence type="ECO:0000313" key="2">
    <source>
        <dbReference type="Proteomes" id="UP000475666"/>
    </source>
</evidence>
<dbReference type="RefSeq" id="WP_164276361.1">
    <property type="nucleotide sequence ID" value="NZ_JAAGMQ010000604.1"/>
</dbReference>
<gene>
    <name evidence="1" type="ORF">G3I66_20150</name>
</gene>
<comment type="caution">
    <text evidence="1">The sequence shown here is derived from an EMBL/GenBank/DDBJ whole genome shotgun (WGS) entry which is preliminary data.</text>
</comment>
<sequence length="68" mass="6395">LTQGGAPHPGEVVLGADAARTAKAGVGDTVVLETADGRTGFRVSGLAEAGAGDTVGEGAGGAATAWFA</sequence>
<dbReference type="AlphaFoldDB" id="A0A6G3TFI6"/>
<dbReference type="Proteomes" id="UP000475666">
    <property type="component" value="Unassembled WGS sequence"/>
</dbReference>
<protein>
    <recommendedName>
        <fullName evidence="3">ABC transporter permease</fullName>
    </recommendedName>
</protein>
<reference evidence="1 2" key="1">
    <citation type="submission" date="2020-01" db="EMBL/GenBank/DDBJ databases">
        <title>Insect and environment-associated Actinomycetes.</title>
        <authorList>
            <person name="Currrie C."/>
            <person name="Chevrette M."/>
            <person name="Carlson C."/>
            <person name="Stubbendieck R."/>
            <person name="Wendt-Pienkowski E."/>
        </authorList>
    </citation>
    <scope>NUCLEOTIDE SEQUENCE [LARGE SCALE GENOMIC DNA]</scope>
    <source>
        <strain evidence="1 2">SID7739</strain>
    </source>
</reference>
<evidence type="ECO:0000313" key="1">
    <source>
        <dbReference type="EMBL" id="NEC35460.1"/>
    </source>
</evidence>
<feature type="non-terminal residue" evidence="1">
    <location>
        <position position="1"/>
    </location>
</feature>